<dbReference type="eggNOG" id="ENOG502S7YV">
    <property type="taxonomic scope" value="Eukaryota"/>
</dbReference>
<feature type="compositionally biased region" description="Polar residues" evidence="1">
    <location>
        <begin position="102"/>
        <end position="111"/>
    </location>
</feature>
<evidence type="ECO:0000313" key="5">
    <source>
        <dbReference type="Proteomes" id="UP000030752"/>
    </source>
</evidence>
<dbReference type="VEuPathDB" id="FungiDB:HMPREF1541_08606"/>
<evidence type="ECO:0000259" key="3">
    <source>
        <dbReference type="Pfam" id="PF25871"/>
    </source>
</evidence>
<dbReference type="GeneID" id="19975945"/>
<proteinExistence type="predicted"/>
<dbReference type="OrthoDB" id="9936937at2759"/>
<evidence type="ECO:0000259" key="2">
    <source>
        <dbReference type="Pfam" id="PF17733"/>
    </source>
</evidence>
<protein>
    <submittedName>
        <fullName evidence="4">Uncharacterized protein</fullName>
    </submittedName>
</protein>
<dbReference type="Pfam" id="PF25871">
    <property type="entry name" value="HTH_76"/>
    <property type="match status" value="1"/>
</dbReference>
<dbReference type="PANTHER" id="PTHR36855:SF1">
    <property type="entry name" value="PEROXISOME MEMBRANE ANCHOR PROTEIN PEX14P N-TERMINAL DOMAIN-CONTAINING PROTEIN"/>
    <property type="match status" value="1"/>
</dbReference>
<organism evidence="4 5">
    <name type="scientific">Cyphellophora europaea (strain CBS 101466)</name>
    <name type="common">Phialophora europaea</name>
    <dbReference type="NCBI Taxonomy" id="1220924"/>
    <lineage>
        <taxon>Eukaryota</taxon>
        <taxon>Fungi</taxon>
        <taxon>Dikarya</taxon>
        <taxon>Ascomycota</taxon>
        <taxon>Pezizomycotina</taxon>
        <taxon>Eurotiomycetes</taxon>
        <taxon>Chaetothyriomycetidae</taxon>
        <taxon>Chaetothyriales</taxon>
        <taxon>Cyphellophoraceae</taxon>
        <taxon>Cyphellophora</taxon>
    </lineage>
</organism>
<evidence type="ECO:0000313" key="4">
    <source>
        <dbReference type="EMBL" id="ETN36329.1"/>
    </source>
</evidence>
<dbReference type="RefSeq" id="XP_008721147.1">
    <property type="nucleotide sequence ID" value="XM_008722925.1"/>
</dbReference>
<keyword evidence="5" id="KW-1185">Reference proteome</keyword>
<reference evidence="4 5" key="1">
    <citation type="submission" date="2013-03" db="EMBL/GenBank/DDBJ databases">
        <title>The Genome Sequence of Phialophora europaea CBS 101466.</title>
        <authorList>
            <consortium name="The Broad Institute Genomics Platform"/>
            <person name="Cuomo C."/>
            <person name="de Hoog S."/>
            <person name="Gorbushina A."/>
            <person name="Walker B."/>
            <person name="Young S.K."/>
            <person name="Zeng Q."/>
            <person name="Gargeya S."/>
            <person name="Fitzgerald M."/>
            <person name="Haas B."/>
            <person name="Abouelleil A."/>
            <person name="Allen A.W."/>
            <person name="Alvarado L."/>
            <person name="Arachchi H.M."/>
            <person name="Berlin A.M."/>
            <person name="Chapman S.B."/>
            <person name="Gainer-Dewar J."/>
            <person name="Goldberg J."/>
            <person name="Griggs A."/>
            <person name="Gujja S."/>
            <person name="Hansen M."/>
            <person name="Howarth C."/>
            <person name="Imamovic A."/>
            <person name="Ireland A."/>
            <person name="Larimer J."/>
            <person name="McCowan C."/>
            <person name="Murphy C."/>
            <person name="Pearson M."/>
            <person name="Poon T.W."/>
            <person name="Priest M."/>
            <person name="Roberts A."/>
            <person name="Saif S."/>
            <person name="Shea T."/>
            <person name="Sisk P."/>
            <person name="Sykes S."/>
            <person name="Wortman J."/>
            <person name="Nusbaum C."/>
            <person name="Birren B."/>
        </authorList>
    </citation>
    <scope>NUCLEOTIDE SEQUENCE [LARGE SCALE GENOMIC DNA]</scope>
    <source>
        <strain evidence="4 5">CBS 101466</strain>
    </source>
</reference>
<dbReference type="PANTHER" id="PTHR36855">
    <property type="entry name" value="CHROMOSOME 10, WHOLE GENOME SHOTGUN SEQUENCE"/>
    <property type="match status" value="1"/>
</dbReference>
<dbReference type="HOGENOM" id="CLU_070882_2_0_1"/>
<gene>
    <name evidence="4" type="ORF">HMPREF1541_08606</name>
</gene>
<feature type="region of interest" description="Disordered" evidence="1">
    <location>
        <begin position="102"/>
        <end position="146"/>
    </location>
</feature>
<dbReference type="Pfam" id="PF17733">
    <property type="entry name" value="KPWE_dom"/>
    <property type="match status" value="1"/>
</dbReference>
<dbReference type="InParanoid" id="W2RKS1"/>
<dbReference type="InterPro" id="IPR058841">
    <property type="entry name" value="HTH_76"/>
</dbReference>
<feature type="compositionally biased region" description="Polar residues" evidence="1">
    <location>
        <begin position="1"/>
        <end position="10"/>
    </location>
</feature>
<dbReference type="InterPro" id="IPR040554">
    <property type="entry name" value="KPWE_PEX14_dom"/>
</dbReference>
<evidence type="ECO:0000256" key="1">
    <source>
        <dbReference type="SAM" id="MobiDB-lite"/>
    </source>
</evidence>
<dbReference type="STRING" id="1220924.W2RKS1"/>
<dbReference type="EMBL" id="KB822725">
    <property type="protein sequence ID" value="ETN36329.1"/>
    <property type="molecule type" value="Genomic_DNA"/>
</dbReference>
<feature type="region of interest" description="Disordered" evidence="1">
    <location>
        <begin position="178"/>
        <end position="241"/>
    </location>
</feature>
<feature type="compositionally biased region" description="Low complexity" evidence="1">
    <location>
        <begin position="11"/>
        <end position="23"/>
    </location>
</feature>
<name>W2RKS1_CYPE1</name>
<dbReference type="AlphaFoldDB" id="W2RKS1"/>
<feature type="domain" description="Peroxisomal membrane protein PEX14-like KPWE" evidence="2">
    <location>
        <begin position="146"/>
        <end position="194"/>
    </location>
</feature>
<sequence>MSSEPPLSSTDPSSQSLASTTSDSDTIYFSLSSYPFDDDPEYLAGLSSILGHPSIPPNTAELTSNPDLILQARCFYFARKHNLSPIDPAAYSKWLAENSSARTTTAPSGTSQPGGTAPAGAPPAPTLPFTANEVAPNGSEVSEQPPYPTSFAEIVDLITRNVPVPGIEEIPNTVLEHGSSKVDHTPRRRKPWEKDGETTASTISDTDVTGGPVTGGAEGAGPDSEISGEGTEQNADDAKVNGHLETGEGVVKILQANAIPDSGLLAKD</sequence>
<dbReference type="Proteomes" id="UP000030752">
    <property type="component" value="Unassembled WGS sequence"/>
</dbReference>
<feature type="domain" description="PEX14-like helix-turn-helix" evidence="3">
    <location>
        <begin position="26"/>
        <end position="98"/>
    </location>
</feature>
<accession>W2RKS1</accession>
<feature type="region of interest" description="Disordered" evidence="1">
    <location>
        <begin position="1"/>
        <end position="23"/>
    </location>
</feature>